<dbReference type="InterPro" id="IPR001087">
    <property type="entry name" value="GDSL"/>
</dbReference>
<dbReference type="PANTHER" id="PTHR30383:SF31">
    <property type="entry name" value="SGNH HYDROLASE-TYPE ESTERASE DOMAIN-CONTAINING PROTEIN-RELATED"/>
    <property type="match status" value="1"/>
</dbReference>
<evidence type="ECO:0000313" key="1">
    <source>
        <dbReference type="EMBL" id="KAH6879527.1"/>
    </source>
</evidence>
<gene>
    <name evidence="1" type="ORF">B0T10DRAFT_582983</name>
</gene>
<organism evidence="1 2">
    <name type="scientific">Thelonectria olida</name>
    <dbReference type="NCBI Taxonomy" id="1576542"/>
    <lineage>
        <taxon>Eukaryota</taxon>
        <taxon>Fungi</taxon>
        <taxon>Dikarya</taxon>
        <taxon>Ascomycota</taxon>
        <taxon>Pezizomycotina</taxon>
        <taxon>Sordariomycetes</taxon>
        <taxon>Hypocreomycetidae</taxon>
        <taxon>Hypocreales</taxon>
        <taxon>Nectriaceae</taxon>
        <taxon>Thelonectria</taxon>
    </lineage>
</organism>
<keyword evidence="2" id="KW-1185">Reference proteome</keyword>
<dbReference type="SUPFAM" id="SSF52266">
    <property type="entry name" value="SGNH hydrolase"/>
    <property type="match status" value="1"/>
</dbReference>
<reference evidence="1 2" key="1">
    <citation type="journal article" date="2021" name="Nat. Commun.">
        <title>Genetic determinants of endophytism in the Arabidopsis root mycobiome.</title>
        <authorList>
            <person name="Mesny F."/>
            <person name="Miyauchi S."/>
            <person name="Thiergart T."/>
            <person name="Pickel B."/>
            <person name="Atanasova L."/>
            <person name="Karlsson M."/>
            <person name="Huettel B."/>
            <person name="Barry K.W."/>
            <person name="Haridas S."/>
            <person name="Chen C."/>
            <person name="Bauer D."/>
            <person name="Andreopoulos W."/>
            <person name="Pangilinan J."/>
            <person name="LaButti K."/>
            <person name="Riley R."/>
            <person name="Lipzen A."/>
            <person name="Clum A."/>
            <person name="Drula E."/>
            <person name="Henrissat B."/>
            <person name="Kohler A."/>
            <person name="Grigoriev I.V."/>
            <person name="Martin F.M."/>
            <person name="Hacquard S."/>
        </authorList>
    </citation>
    <scope>NUCLEOTIDE SEQUENCE [LARGE SCALE GENOMIC DNA]</scope>
    <source>
        <strain evidence="1 2">MPI-CAGE-CH-0241</strain>
    </source>
</reference>
<dbReference type="OrthoDB" id="6123at2759"/>
<dbReference type="CDD" id="cd01833">
    <property type="entry name" value="XynB_like"/>
    <property type="match status" value="1"/>
</dbReference>
<dbReference type="EMBL" id="JAGPYM010000029">
    <property type="protein sequence ID" value="KAH6879527.1"/>
    <property type="molecule type" value="Genomic_DNA"/>
</dbReference>
<dbReference type="GO" id="GO:0004622">
    <property type="term" value="F:phosphatidylcholine lysophospholipase activity"/>
    <property type="evidence" value="ECO:0007669"/>
    <property type="project" value="TreeGrafter"/>
</dbReference>
<proteinExistence type="predicted"/>
<dbReference type="Proteomes" id="UP000777438">
    <property type="component" value="Unassembled WGS sequence"/>
</dbReference>
<evidence type="ECO:0000313" key="2">
    <source>
        <dbReference type="Proteomes" id="UP000777438"/>
    </source>
</evidence>
<dbReference type="PANTHER" id="PTHR30383">
    <property type="entry name" value="THIOESTERASE 1/PROTEASE 1/LYSOPHOSPHOLIPASE L1"/>
    <property type="match status" value="1"/>
</dbReference>
<accession>A0A9P8VVY0</accession>
<keyword evidence="1" id="KW-0378">Hydrolase</keyword>
<dbReference type="Pfam" id="PF00657">
    <property type="entry name" value="Lipase_GDSL"/>
    <property type="match status" value="1"/>
</dbReference>
<dbReference type="AlphaFoldDB" id="A0A9P8VVY0"/>
<protein>
    <submittedName>
        <fullName evidence="1">SGNH hydrolase-type esterase domain-containing protein</fullName>
    </submittedName>
</protein>
<dbReference type="InterPro" id="IPR051532">
    <property type="entry name" value="Ester_Hydrolysis_Enzymes"/>
</dbReference>
<dbReference type="Gene3D" id="3.40.50.1110">
    <property type="entry name" value="SGNH hydrolase"/>
    <property type="match status" value="1"/>
</dbReference>
<dbReference type="InterPro" id="IPR036514">
    <property type="entry name" value="SGNH_hydro_sf"/>
</dbReference>
<name>A0A9P8VVY0_9HYPO</name>
<comment type="caution">
    <text evidence="1">The sequence shown here is derived from an EMBL/GenBank/DDBJ whole genome shotgun (WGS) entry which is preliminary data.</text>
</comment>
<sequence length="213" mass="23620">MTKTTLRLMPLGGSVTYGVGSSNGNGYRDLLRDMLLANDFDVLLVGSRKSGSMSNSNNEGWRGHRLDQIEKKARRSVDTLLPNVFTINAGSNDCIQGFQMNLFGERMSHMLEYLWRTSPLSTVVLSTLLVNANKEINSRALHANSQLRDLVESKAAEEKRIVLADMHSFEGPQLGELVDGTHPNDEGYKKMAVIWFNAIQNAQAKGFLTNSNT</sequence>